<feature type="transmembrane region" description="Helical" evidence="6">
    <location>
        <begin position="130"/>
        <end position="147"/>
    </location>
</feature>
<feature type="transmembrane region" description="Helical" evidence="6">
    <location>
        <begin position="424"/>
        <end position="450"/>
    </location>
</feature>
<reference evidence="8" key="1">
    <citation type="submission" date="2022-08" db="UniProtKB">
        <authorList>
            <consortium name="EnsemblMetazoa"/>
        </authorList>
    </citation>
    <scope>IDENTIFICATION</scope>
</reference>
<dbReference type="GO" id="GO:0016020">
    <property type="term" value="C:membrane"/>
    <property type="evidence" value="ECO:0007669"/>
    <property type="project" value="UniProtKB-SubCell"/>
</dbReference>
<feature type="region of interest" description="Disordered" evidence="5">
    <location>
        <begin position="1"/>
        <end position="20"/>
    </location>
</feature>
<proteinExistence type="predicted"/>
<sequence>MGKTAYTINGSTNGRDEKKVRTDDNMATRLDGNDKQQQQQQEVSAFRRILPQILASTAKNFLLLDLGMAVAFPTIVIPALRGIKNRAPDEFLHFTPQQASWFGSIAYICQPVGSVLSGIILEPLGRKRSMILVNIPHIIGWFMLHFAGSLEEMYTAAILLGLGVGFMEAPIVTYVGEICQPSIRGILTSCAGVAVMLGFFMVYLLGTVTTWRTTAAICGVIPIATMIAICFVPETPMWLLSKNRADDALKSLQWLRGWVSPKAVEQEFQEMKRYSLHSAKCAICEKSGSTTTCQHPPLTEWTKLKELTRKRNLRPFVLVMLFFVFGQLSGLTGMRPYLVQIFQAYGVPLDANWATVSTGLLGLIANIVCMVSIKFVGKRRLAITSMAVTALSCISLSIYAFNTFPPGWTSFDNHPGTSHVTSMGYIPMVLFFMLAFFTSVGVLPVPWILLSEVFPFRNRSLGVGGITARPCTTSCRFVTTQNVTSTWKVRSRWPGVILFYGVMGMVGLAFVYFFLPETEKRTLEDIELYFSDNKRKLTDIYIPRRNRDEEMVAVVSKLAEKAMEKQGIDNAVFTEGDK</sequence>
<keyword evidence="3 6" id="KW-1133">Transmembrane helix</keyword>
<evidence type="ECO:0000259" key="7">
    <source>
        <dbReference type="PROSITE" id="PS50850"/>
    </source>
</evidence>
<keyword evidence="4 6" id="KW-0472">Membrane</keyword>
<feature type="transmembrane region" description="Helical" evidence="6">
    <location>
        <begin position="351"/>
        <end position="369"/>
    </location>
</feature>
<dbReference type="Gene3D" id="1.20.1250.20">
    <property type="entry name" value="MFS general substrate transporter like domains"/>
    <property type="match status" value="1"/>
</dbReference>
<dbReference type="Pfam" id="PF00083">
    <property type="entry name" value="Sugar_tr"/>
    <property type="match status" value="1"/>
</dbReference>
<feature type="transmembrane region" description="Helical" evidence="6">
    <location>
        <begin position="211"/>
        <end position="232"/>
    </location>
</feature>
<accession>A0A8W7PL99</accession>
<protein>
    <recommendedName>
        <fullName evidence="7">Major facilitator superfamily (MFS) profile domain-containing protein</fullName>
    </recommendedName>
</protein>
<feature type="transmembrane region" description="Helical" evidence="6">
    <location>
        <begin position="497"/>
        <end position="515"/>
    </location>
</feature>
<dbReference type="PROSITE" id="PS00217">
    <property type="entry name" value="SUGAR_TRANSPORT_2"/>
    <property type="match status" value="1"/>
</dbReference>
<dbReference type="PANTHER" id="PTHR48021">
    <property type="match status" value="1"/>
</dbReference>
<dbReference type="VEuPathDB" id="VectorBase:ACON2_039548"/>
<dbReference type="FunFam" id="1.20.1250.20:FF:000249">
    <property type="entry name" value="facilitated trehalose transporter Tret1"/>
    <property type="match status" value="1"/>
</dbReference>
<dbReference type="AlphaFoldDB" id="A0A8W7PL99"/>
<organism evidence="8">
    <name type="scientific">Anopheles coluzzii</name>
    <name type="common">African malaria mosquito</name>
    <dbReference type="NCBI Taxonomy" id="1518534"/>
    <lineage>
        <taxon>Eukaryota</taxon>
        <taxon>Metazoa</taxon>
        <taxon>Ecdysozoa</taxon>
        <taxon>Arthropoda</taxon>
        <taxon>Hexapoda</taxon>
        <taxon>Insecta</taxon>
        <taxon>Pterygota</taxon>
        <taxon>Neoptera</taxon>
        <taxon>Endopterygota</taxon>
        <taxon>Diptera</taxon>
        <taxon>Nematocera</taxon>
        <taxon>Culicoidea</taxon>
        <taxon>Culicidae</taxon>
        <taxon>Anophelinae</taxon>
        <taxon>Anopheles</taxon>
    </lineage>
</organism>
<feature type="transmembrane region" description="Helical" evidence="6">
    <location>
        <begin position="313"/>
        <end position="331"/>
    </location>
</feature>
<keyword evidence="2 6" id="KW-0812">Transmembrane</keyword>
<feature type="transmembrane region" description="Helical" evidence="6">
    <location>
        <begin position="186"/>
        <end position="205"/>
    </location>
</feature>
<evidence type="ECO:0000256" key="1">
    <source>
        <dbReference type="ARBA" id="ARBA00004141"/>
    </source>
</evidence>
<feature type="domain" description="Major facilitator superfamily (MFS) profile" evidence="7">
    <location>
        <begin position="53"/>
        <end position="519"/>
    </location>
</feature>
<dbReference type="InterPro" id="IPR036259">
    <property type="entry name" value="MFS_trans_sf"/>
</dbReference>
<feature type="transmembrane region" description="Helical" evidence="6">
    <location>
        <begin position="381"/>
        <end position="404"/>
    </location>
</feature>
<evidence type="ECO:0000256" key="3">
    <source>
        <dbReference type="ARBA" id="ARBA00022989"/>
    </source>
</evidence>
<dbReference type="InterPro" id="IPR020846">
    <property type="entry name" value="MFS_dom"/>
</dbReference>
<feature type="transmembrane region" description="Helical" evidence="6">
    <location>
        <begin position="100"/>
        <end position="121"/>
    </location>
</feature>
<dbReference type="InterPro" id="IPR050549">
    <property type="entry name" value="MFS_Trehalose_Transporter"/>
</dbReference>
<feature type="compositionally biased region" description="Polar residues" evidence="5">
    <location>
        <begin position="1"/>
        <end position="13"/>
    </location>
</feature>
<evidence type="ECO:0000256" key="6">
    <source>
        <dbReference type="SAM" id="Phobius"/>
    </source>
</evidence>
<dbReference type="EnsemblMetazoa" id="ACOM033826-RA">
    <property type="protein sequence ID" value="ACOM033826-PA.1"/>
    <property type="gene ID" value="ACOM033826"/>
</dbReference>
<dbReference type="PROSITE" id="PS50850">
    <property type="entry name" value="MFS"/>
    <property type="match status" value="1"/>
</dbReference>
<dbReference type="PANTHER" id="PTHR48021:SF39">
    <property type="entry name" value="MAJOR FACILITATOR SUPERFAMILY (MFS) PROFILE DOMAIN-CONTAINING PROTEIN"/>
    <property type="match status" value="1"/>
</dbReference>
<evidence type="ECO:0000256" key="4">
    <source>
        <dbReference type="ARBA" id="ARBA00023136"/>
    </source>
</evidence>
<evidence type="ECO:0000313" key="8">
    <source>
        <dbReference type="EnsemblMetazoa" id="ACOM033826-PA.1"/>
    </source>
</evidence>
<evidence type="ECO:0000256" key="5">
    <source>
        <dbReference type="SAM" id="MobiDB-lite"/>
    </source>
</evidence>
<name>A0A8W7PL99_ANOCL</name>
<feature type="transmembrane region" description="Helical" evidence="6">
    <location>
        <begin position="153"/>
        <end position="174"/>
    </location>
</feature>
<evidence type="ECO:0000256" key="2">
    <source>
        <dbReference type="ARBA" id="ARBA00022692"/>
    </source>
</evidence>
<comment type="subcellular location">
    <subcellularLocation>
        <location evidence="1">Membrane</location>
        <topology evidence="1">Multi-pass membrane protein</topology>
    </subcellularLocation>
</comment>
<dbReference type="GO" id="GO:0022857">
    <property type="term" value="F:transmembrane transporter activity"/>
    <property type="evidence" value="ECO:0007669"/>
    <property type="project" value="InterPro"/>
</dbReference>
<dbReference type="InterPro" id="IPR005829">
    <property type="entry name" value="Sugar_transporter_CS"/>
</dbReference>
<dbReference type="Proteomes" id="UP000075882">
    <property type="component" value="Unassembled WGS sequence"/>
</dbReference>
<dbReference type="InterPro" id="IPR005828">
    <property type="entry name" value="MFS_sugar_transport-like"/>
</dbReference>
<dbReference type="SUPFAM" id="SSF103473">
    <property type="entry name" value="MFS general substrate transporter"/>
    <property type="match status" value="1"/>
</dbReference>
<feature type="transmembrane region" description="Helical" evidence="6">
    <location>
        <begin position="61"/>
        <end position="80"/>
    </location>
</feature>